<accession>A0AAD7IIK0</accession>
<reference evidence="1" key="1">
    <citation type="submission" date="2023-03" db="EMBL/GenBank/DDBJ databases">
        <title>Massive genome expansion in bonnet fungi (Mycena s.s.) driven by repeated elements and novel gene families across ecological guilds.</title>
        <authorList>
            <consortium name="Lawrence Berkeley National Laboratory"/>
            <person name="Harder C.B."/>
            <person name="Miyauchi S."/>
            <person name="Viragh M."/>
            <person name="Kuo A."/>
            <person name="Thoen E."/>
            <person name="Andreopoulos B."/>
            <person name="Lu D."/>
            <person name="Skrede I."/>
            <person name="Drula E."/>
            <person name="Henrissat B."/>
            <person name="Morin E."/>
            <person name="Kohler A."/>
            <person name="Barry K."/>
            <person name="LaButti K."/>
            <person name="Morin E."/>
            <person name="Salamov A."/>
            <person name="Lipzen A."/>
            <person name="Mereny Z."/>
            <person name="Hegedus B."/>
            <person name="Baldrian P."/>
            <person name="Stursova M."/>
            <person name="Weitz H."/>
            <person name="Taylor A."/>
            <person name="Grigoriev I.V."/>
            <person name="Nagy L.G."/>
            <person name="Martin F."/>
            <person name="Kauserud H."/>
        </authorList>
    </citation>
    <scope>NUCLEOTIDE SEQUENCE</scope>
    <source>
        <strain evidence="1">CBHHK182m</strain>
    </source>
</reference>
<dbReference type="Proteomes" id="UP001215598">
    <property type="component" value="Unassembled WGS sequence"/>
</dbReference>
<dbReference type="InterPro" id="IPR032675">
    <property type="entry name" value="LRR_dom_sf"/>
</dbReference>
<keyword evidence="2" id="KW-1185">Reference proteome</keyword>
<organism evidence="1 2">
    <name type="scientific">Mycena metata</name>
    <dbReference type="NCBI Taxonomy" id="1033252"/>
    <lineage>
        <taxon>Eukaryota</taxon>
        <taxon>Fungi</taxon>
        <taxon>Dikarya</taxon>
        <taxon>Basidiomycota</taxon>
        <taxon>Agaricomycotina</taxon>
        <taxon>Agaricomycetes</taxon>
        <taxon>Agaricomycetidae</taxon>
        <taxon>Agaricales</taxon>
        <taxon>Marasmiineae</taxon>
        <taxon>Mycenaceae</taxon>
        <taxon>Mycena</taxon>
    </lineage>
</organism>
<evidence type="ECO:0000313" key="2">
    <source>
        <dbReference type="Proteomes" id="UP001215598"/>
    </source>
</evidence>
<proteinExistence type="predicted"/>
<comment type="caution">
    <text evidence="1">The sequence shown here is derived from an EMBL/GenBank/DDBJ whole genome shotgun (WGS) entry which is preliminary data.</text>
</comment>
<dbReference type="Gene3D" id="3.80.10.10">
    <property type="entry name" value="Ribonuclease Inhibitor"/>
    <property type="match status" value="1"/>
</dbReference>
<dbReference type="SUPFAM" id="SSF52047">
    <property type="entry name" value="RNI-like"/>
    <property type="match status" value="1"/>
</dbReference>
<sequence>MSTPCSTRLSNRPPEYQKQSTLVRSADGAVSFAPINRFALTLPPELTSEIFLHCLPDAEFICPDDPLDAPLLLCHICRQWRHVALTTPGLWASLYIDLHWFGLLDGVGNVIGDWLSRAGRMPLSLQIIDSDPDESFQPAELHTLLKTIGNLTSQWQNISITVPPAYLQDLFPVGATFPQLIRLSLDLSFDDDPPPPTLTDTFSLREIRFHKMPFILTTPLEKLTVYRSEMMNVSQGLNVLRNTANLSSCTFSLIHFKLKDPVTSLPPHAHLRTLTLSENLYDDVESLLTTELLRHLTLPALKHLTLRFEDSDDVPDADISHLILFLSRCSPELQKLTLCFLPTSEVGLLQVLECTPFIATLDLQLRTPCDHVLTRLDFDIGFLPRLESLHIVHPTHSAPSPERMFEMLLWRWYARNTNRGVTQLRSFQYDHAESEAMNFFQAQMITDPRYELLQNFGMDLSIKKIEWSGETWYISQ</sequence>
<gene>
    <name evidence="1" type="ORF">B0H16DRAFT_1890024</name>
</gene>
<name>A0AAD7IIK0_9AGAR</name>
<evidence type="ECO:0008006" key="3">
    <source>
        <dbReference type="Google" id="ProtNLM"/>
    </source>
</evidence>
<protein>
    <recommendedName>
        <fullName evidence="3">F-box domain-containing protein</fullName>
    </recommendedName>
</protein>
<dbReference type="EMBL" id="JARKIB010000092">
    <property type="protein sequence ID" value="KAJ7743110.1"/>
    <property type="molecule type" value="Genomic_DNA"/>
</dbReference>
<dbReference type="AlphaFoldDB" id="A0AAD7IIK0"/>
<evidence type="ECO:0000313" key="1">
    <source>
        <dbReference type="EMBL" id="KAJ7743110.1"/>
    </source>
</evidence>